<comment type="subcellular location">
    <subcellularLocation>
        <location evidence="2">Peroxisome membrane</location>
    </subcellularLocation>
</comment>
<comment type="caution">
    <text evidence="4">The sequence shown here is derived from an EMBL/GenBank/DDBJ whole genome shotgun (WGS) entry which is preliminary data.</text>
</comment>
<evidence type="ECO:0000256" key="1">
    <source>
        <dbReference type="ARBA" id="ARBA00009505"/>
    </source>
</evidence>
<organism evidence="4 5">
    <name type="scientific">Symbiochloris irregularis</name>
    <dbReference type="NCBI Taxonomy" id="706552"/>
    <lineage>
        <taxon>Eukaryota</taxon>
        <taxon>Viridiplantae</taxon>
        <taxon>Chlorophyta</taxon>
        <taxon>core chlorophytes</taxon>
        <taxon>Trebouxiophyceae</taxon>
        <taxon>Trebouxiales</taxon>
        <taxon>Trebouxiaceae</taxon>
        <taxon>Symbiochloris</taxon>
    </lineage>
</organism>
<evidence type="ECO:0000313" key="4">
    <source>
        <dbReference type="EMBL" id="KAK9812042.1"/>
    </source>
</evidence>
<keyword evidence="2" id="KW-0576">Peroxisome</keyword>
<evidence type="ECO:0000313" key="5">
    <source>
        <dbReference type="Proteomes" id="UP001465755"/>
    </source>
</evidence>
<dbReference type="PANTHER" id="PTHR13299">
    <property type="entry name" value="PEROXISOMAL MEMBRANE PROTEIN PEX16"/>
    <property type="match status" value="1"/>
</dbReference>
<proteinExistence type="inferred from homology"/>
<dbReference type="Pfam" id="PF08610">
    <property type="entry name" value="Pex16"/>
    <property type="match status" value="1"/>
</dbReference>
<name>A0AAW1PTA0_9CHLO</name>
<feature type="region of interest" description="Disordered" evidence="3">
    <location>
        <begin position="257"/>
        <end position="282"/>
    </location>
</feature>
<dbReference type="GO" id="GO:0005778">
    <property type="term" value="C:peroxisomal membrane"/>
    <property type="evidence" value="ECO:0007669"/>
    <property type="project" value="UniProtKB-SubCell"/>
</dbReference>
<dbReference type="GO" id="GO:0007031">
    <property type="term" value="P:peroxisome organization"/>
    <property type="evidence" value="ECO:0007669"/>
    <property type="project" value="UniProtKB-KW"/>
</dbReference>
<evidence type="ECO:0000256" key="3">
    <source>
        <dbReference type="SAM" id="MobiDB-lite"/>
    </source>
</evidence>
<feature type="region of interest" description="Disordered" evidence="3">
    <location>
        <begin position="191"/>
        <end position="245"/>
    </location>
</feature>
<dbReference type="AlphaFoldDB" id="A0AAW1PTA0"/>
<sequence length="452" mass="49672">MYPVSNILHKYRDLVRNNAELVSASEWGLSNLTWLLPDRFNNSELTIEGVHALLGLLSLYHESIISESPSALTPKAEQSLPWIFWLGAIQQVEVLYELAANATERSQGIDKFGPLSALEAVKALMRLLVLRRSSGNLLTDGGLSTKAQDHSTVTHTPEAKARAVYSAFARFRERHCLPLIPRYPRASIDEAPESLPESEPATPFGLARPSSVGSVPSFGRLGDAAAGREPDSSPHTPRGPRNALWWDAPSLNHTASAGDGTLPFASAEEDADPASPASRARTTHLRKLEAATVKLQGFGMRLLALGELLHILRPLIYTLALRKFGRRSWRPWFISLGVEAASAALIDAGAGIQRRACRAAADDPTLHHGSLALLYSMQALRWSPSEVRELIRRRLLFLYYFLRSPFFDLYTRPPVEKAHGILQHVPLVGSLSSKALEILLGIQALYTYTSAS</sequence>
<reference evidence="4 5" key="1">
    <citation type="journal article" date="2024" name="Nat. Commun.">
        <title>Phylogenomics reveals the evolutionary origins of lichenization in chlorophyte algae.</title>
        <authorList>
            <person name="Puginier C."/>
            <person name="Libourel C."/>
            <person name="Otte J."/>
            <person name="Skaloud P."/>
            <person name="Haon M."/>
            <person name="Grisel S."/>
            <person name="Petersen M."/>
            <person name="Berrin J.G."/>
            <person name="Delaux P.M."/>
            <person name="Dal Grande F."/>
            <person name="Keller J."/>
        </authorList>
    </citation>
    <scope>NUCLEOTIDE SEQUENCE [LARGE SCALE GENOMIC DNA]</scope>
    <source>
        <strain evidence="4 5">SAG 2036</strain>
    </source>
</reference>
<dbReference type="PANTHER" id="PTHR13299:SF0">
    <property type="entry name" value="PEROXISOMAL MEMBRANE PROTEIN PEX16"/>
    <property type="match status" value="1"/>
</dbReference>
<protein>
    <recommendedName>
        <fullName evidence="2">Peroxisomal membrane protein PEX16</fullName>
    </recommendedName>
</protein>
<dbReference type="InterPro" id="IPR013919">
    <property type="entry name" value="Pex16"/>
</dbReference>
<dbReference type="EMBL" id="JALJOQ010000009">
    <property type="protein sequence ID" value="KAK9812042.1"/>
    <property type="molecule type" value="Genomic_DNA"/>
</dbReference>
<keyword evidence="5" id="KW-1185">Reference proteome</keyword>
<evidence type="ECO:0000256" key="2">
    <source>
        <dbReference type="RuleBase" id="RU365003"/>
    </source>
</evidence>
<gene>
    <name evidence="4" type="ORF">WJX73_000692</name>
</gene>
<accession>A0AAW1PTA0</accession>
<keyword evidence="2" id="KW-0962">Peroxisome biogenesis</keyword>
<feature type="compositionally biased region" description="Low complexity" evidence="3">
    <location>
        <begin position="193"/>
        <end position="203"/>
    </location>
</feature>
<comment type="similarity">
    <text evidence="1 2">Belongs to the peroxin-16 family.</text>
</comment>
<dbReference type="Proteomes" id="UP001465755">
    <property type="component" value="Unassembled WGS sequence"/>
</dbReference>